<sequence length="201" mass="21692">MPDNTVRAAYTAVHELYTELFGTPAALNPDDTAFVTRYLRHGPVLDLGCGPGHFTKFLTDAGVATTGVDLVPEFITHASTTYPDIPFEVGSIRTLDAPTASIAGLLAWFSLIHIPPPELPAFLTEFHRVLAPGSPLIIGFFTTDSTPEVFPHKVTPAYRWPPDTLSTLLTTTGFTELGRLTRPATETTRPYGALAVARAAE</sequence>
<gene>
    <name evidence="3" type="ORF">ACFO5K_15280</name>
</gene>
<keyword evidence="4" id="KW-1185">Reference proteome</keyword>
<name>A0ABV8VHE7_9NOCA</name>
<organism evidence="3 4">
    <name type="scientific">Nocardia halotolerans</name>
    <dbReference type="NCBI Taxonomy" id="1755878"/>
    <lineage>
        <taxon>Bacteria</taxon>
        <taxon>Bacillati</taxon>
        <taxon>Actinomycetota</taxon>
        <taxon>Actinomycetes</taxon>
        <taxon>Mycobacteriales</taxon>
        <taxon>Nocardiaceae</taxon>
        <taxon>Nocardia</taxon>
    </lineage>
</organism>
<comment type="caution">
    <text evidence="3">The sequence shown here is derived from an EMBL/GenBank/DDBJ whole genome shotgun (WGS) entry which is preliminary data.</text>
</comment>
<dbReference type="SUPFAM" id="SSF53335">
    <property type="entry name" value="S-adenosyl-L-methionine-dependent methyltransferases"/>
    <property type="match status" value="1"/>
</dbReference>
<dbReference type="Proteomes" id="UP001595844">
    <property type="component" value="Unassembled WGS sequence"/>
</dbReference>
<evidence type="ECO:0000313" key="3">
    <source>
        <dbReference type="EMBL" id="MFC4375463.1"/>
    </source>
</evidence>
<proteinExistence type="predicted"/>
<feature type="domain" description="Methyltransferase" evidence="2">
    <location>
        <begin position="44"/>
        <end position="133"/>
    </location>
</feature>
<dbReference type="PANTHER" id="PTHR43861">
    <property type="entry name" value="TRANS-ACONITATE 2-METHYLTRANSFERASE-RELATED"/>
    <property type="match status" value="1"/>
</dbReference>
<dbReference type="InterPro" id="IPR029063">
    <property type="entry name" value="SAM-dependent_MTases_sf"/>
</dbReference>
<evidence type="ECO:0000259" key="2">
    <source>
        <dbReference type="Pfam" id="PF13649"/>
    </source>
</evidence>
<dbReference type="GO" id="GO:0008168">
    <property type="term" value="F:methyltransferase activity"/>
    <property type="evidence" value="ECO:0007669"/>
    <property type="project" value="UniProtKB-KW"/>
</dbReference>
<dbReference type="Gene3D" id="3.40.50.150">
    <property type="entry name" value="Vaccinia Virus protein VP39"/>
    <property type="match status" value="1"/>
</dbReference>
<dbReference type="EMBL" id="JBHSDL010000014">
    <property type="protein sequence ID" value="MFC4375463.1"/>
    <property type="molecule type" value="Genomic_DNA"/>
</dbReference>
<dbReference type="CDD" id="cd02440">
    <property type="entry name" value="AdoMet_MTases"/>
    <property type="match status" value="1"/>
</dbReference>
<accession>A0ABV8VHE7</accession>
<protein>
    <submittedName>
        <fullName evidence="3">Class I SAM-dependent methyltransferase</fullName>
        <ecNumber evidence="3">2.1.-.-</ecNumber>
    </submittedName>
</protein>
<dbReference type="InterPro" id="IPR041698">
    <property type="entry name" value="Methyltransf_25"/>
</dbReference>
<reference evidence="4" key="1">
    <citation type="journal article" date="2019" name="Int. J. Syst. Evol. Microbiol.">
        <title>The Global Catalogue of Microorganisms (GCM) 10K type strain sequencing project: providing services to taxonomists for standard genome sequencing and annotation.</title>
        <authorList>
            <consortium name="The Broad Institute Genomics Platform"/>
            <consortium name="The Broad Institute Genome Sequencing Center for Infectious Disease"/>
            <person name="Wu L."/>
            <person name="Ma J."/>
        </authorList>
    </citation>
    <scope>NUCLEOTIDE SEQUENCE [LARGE SCALE GENOMIC DNA]</scope>
    <source>
        <strain evidence="4">IBRC-M 10490</strain>
    </source>
</reference>
<dbReference type="GO" id="GO:0032259">
    <property type="term" value="P:methylation"/>
    <property type="evidence" value="ECO:0007669"/>
    <property type="project" value="UniProtKB-KW"/>
</dbReference>
<dbReference type="RefSeq" id="WP_378562210.1">
    <property type="nucleotide sequence ID" value="NZ_JBHSDL010000014.1"/>
</dbReference>
<keyword evidence="1 3" id="KW-0808">Transferase</keyword>
<evidence type="ECO:0000313" key="4">
    <source>
        <dbReference type="Proteomes" id="UP001595844"/>
    </source>
</evidence>
<dbReference type="EC" id="2.1.-.-" evidence="3"/>
<keyword evidence="3" id="KW-0489">Methyltransferase</keyword>
<evidence type="ECO:0000256" key="1">
    <source>
        <dbReference type="ARBA" id="ARBA00022679"/>
    </source>
</evidence>
<dbReference type="Pfam" id="PF13649">
    <property type="entry name" value="Methyltransf_25"/>
    <property type="match status" value="1"/>
</dbReference>